<keyword evidence="3" id="KW-1185">Reference proteome</keyword>
<evidence type="ECO:0000256" key="1">
    <source>
        <dbReference type="SAM" id="MobiDB-lite"/>
    </source>
</evidence>
<protein>
    <submittedName>
        <fullName evidence="2">Uncharacterized protein</fullName>
    </submittedName>
</protein>
<dbReference type="Proteomes" id="UP000564573">
    <property type="component" value="Unassembled WGS sequence"/>
</dbReference>
<dbReference type="EMBL" id="JACIBS010000001">
    <property type="protein sequence ID" value="MBB3664286.1"/>
    <property type="molecule type" value="Genomic_DNA"/>
</dbReference>
<proteinExistence type="predicted"/>
<sequence length="106" mass="11153">MSEESRRADDDRADEPADPTAEFLADVRPEETPWRTERPPAEQAGSPIPDANERTRFQRVAGAVGGAAPYLAAGGAAGWVSAQAYDEYADEAGGHGGMEDMGMGEG</sequence>
<evidence type="ECO:0000313" key="2">
    <source>
        <dbReference type="EMBL" id="MBB3664286.1"/>
    </source>
</evidence>
<dbReference type="AlphaFoldDB" id="A0A839XW84"/>
<feature type="region of interest" description="Disordered" evidence="1">
    <location>
        <begin position="1"/>
        <end position="52"/>
    </location>
</feature>
<organism evidence="2 3">
    <name type="scientific">Prauserella sediminis</name>
    <dbReference type="NCBI Taxonomy" id="577680"/>
    <lineage>
        <taxon>Bacteria</taxon>
        <taxon>Bacillati</taxon>
        <taxon>Actinomycetota</taxon>
        <taxon>Actinomycetes</taxon>
        <taxon>Pseudonocardiales</taxon>
        <taxon>Pseudonocardiaceae</taxon>
        <taxon>Prauserella</taxon>
        <taxon>Prauserella salsuginis group</taxon>
    </lineage>
</organism>
<name>A0A839XW84_9PSEU</name>
<feature type="compositionally biased region" description="Basic and acidic residues" evidence="1">
    <location>
        <begin position="25"/>
        <end position="40"/>
    </location>
</feature>
<evidence type="ECO:0000313" key="3">
    <source>
        <dbReference type="Proteomes" id="UP000564573"/>
    </source>
</evidence>
<reference evidence="2 3" key="1">
    <citation type="submission" date="2020-08" db="EMBL/GenBank/DDBJ databases">
        <title>Sequencing the genomes of 1000 actinobacteria strains.</title>
        <authorList>
            <person name="Klenk H.-P."/>
        </authorList>
    </citation>
    <scope>NUCLEOTIDE SEQUENCE [LARGE SCALE GENOMIC DNA]</scope>
    <source>
        <strain evidence="2 3">DSM 45267</strain>
    </source>
</reference>
<dbReference type="RefSeq" id="WP_183783896.1">
    <property type="nucleotide sequence ID" value="NZ_JACIBS010000001.1"/>
</dbReference>
<gene>
    <name evidence="2" type="ORF">FB384_003190</name>
</gene>
<accession>A0A839XW84</accession>
<feature type="compositionally biased region" description="Basic and acidic residues" evidence="1">
    <location>
        <begin position="1"/>
        <end position="10"/>
    </location>
</feature>
<comment type="caution">
    <text evidence="2">The sequence shown here is derived from an EMBL/GenBank/DDBJ whole genome shotgun (WGS) entry which is preliminary data.</text>
</comment>